<comment type="caution">
    <text evidence="2">The sequence shown here is derived from an EMBL/GenBank/DDBJ whole genome shotgun (WGS) entry which is preliminary data.</text>
</comment>
<protein>
    <submittedName>
        <fullName evidence="2">ATP-binding cassette domain-containing protein</fullName>
    </submittedName>
</protein>
<dbReference type="Proteomes" id="UP001597040">
    <property type="component" value="Unassembled WGS sequence"/>
</dbReference>
<keyword evidence="2" id="KW-0067">ATP-binding</keyword>
<dbReference type="InterPro" id="IPR027417">
    <property type="entry name" value="P-loop_NTPase"/>
</dbReference>
<evidence type="ECO:0000259" key="1">
    <source>
        <dbReference type="Pfam" id="PF00005"/>
    </source>
</evidence>
<dbReference type="SUPFAM" id="SSF52540">
    <property type="entry name" value="P-loop containing nucleoside triphosphate hydrolases"/>
    <property type="match status" value="1"/>
</dbReference>
<dbReference type="Gene3D" id="3.40.50.300">
    <property type="entry name" value="P-loop containing nucleotide triphosphate hydrolases"/>
    <property type="match status" value="1"/>
</dbReference>
<dbReference type="Pfam" id="PF00005">
    <property type="entry name" value="ABC_tran"/>
    <property type="match status" value="1"/>
</dbReference>
<keyword evidence="2" id="KW-0547">Nucleotide-binding</keyword>
<dbReference type="GO" id="GO:0005524">
    <property type="term" value="F:ATP binding"/>
    <property type="evidence" value="ECO:0007669"/>
    <property type="project" value="UniProtKB-KW"/>
</dbReference>
<dbReference type="InterPro" id="IPR003439">
    <property type="entry name" value="ABC_transporter-like_ATP-bd"/>
</dbReference>
<organism evidence="2 3">
    <name type="scientific">Virgibacillus byunsanensis</name>
    <dbReference type="NCBI Taxonomy" id="570945"/>
    <lineage>
        <taxon>Bacteria</taxon>
        <taxon>Bacillati</taxon>
        <taxon>Bacillota</taxon>
        <taxon>Bacilli</taxon>
        <taxon>Bacillales</taxon>
        <taxon>Bacillaceae</taxon>
        <taxon>Virgibacillus</taxon>
    </lineage>
</organism>
<evidence type="ECO:0000313" key="2">
    <source>
        <dbReference type="EMBL" id="MFD1040589.1"/>
    </source>
</evidence>
<name>A0ABW3LTA7_9BACI</name>
<proteinExistence type="predicted"/>
<evidence type="ECO:0000313" key="3">
    <source>
        <dbReference type="Proteomes" id="UP001597040"/>
    </source>
</evidence>
<gene>
    <name evidence="2" type="ORF">ACFQ3N_19695</name>
</gene>
<keyword evidence="3" id="KW-1185">Reference proteome</keyword>
<sequence length="52" mass="6084">MGLENKRKEHPFSLSRDERQRLAVATKLVSNPKLILLDEPTMVRMNKVCNLY</sequence>
<dbReference type="EMBL" id="JBHTKJ010000074">
    <property type="protein sequence ID" value="MFD1040589.1"/>
    <property type="molecule type" value="Genomic_DNA"/>
</dbReference>
<feature type="domain" description="ABC transporter" evidence="1">
    <location>
        <begin position="4"/>
        <end position="41"/>
    </location>
</feature>
<dbReference type="RefSeq" id="WP_390364818.1">
    <property type="nucleotide sequence ID" value="NZ_JBHTKJ010000074.1"/>
</dbReference>
<accession>A0ABW3LTA7</accession>
<reference evidence="3" key="1">
    <citation type="journal article" date="2019" name="Int. J. Syst. Evol. Microbiol.">
        <title>The Global Catalogue of Microorganisms (GCM) 10K type strain sequencing project: providing services to taxonomists for standard genome sequencing and annotation.</title>
        <authorList>
            <consortium name="The Broad Institute Genomics Platform"/>
            <consortium name="The Broad Institute Genome Sequencing Center for Infectious Disease"/>
            <person name="Wu L."/>
            <person name="Ma J."/>
        </authorList>
    </citation>
    <scope>NUCLEOTIDE SEQUENCE [LARGE SCALE GENOMIC DNA]</scope>
    <source>
        <strain evidence="3">CCUG 56754</strain>
    </source>
</reference>